<keyword evidence="4 8" id="KW-0812">Transmembrane</keyword>
<comment type="subcellular location">
    <subcellularLocation>
        <location evidence="1">Membrane</location>
        <topology evidence="1">Multi-pass membrane protein</topology>
    </subcellularLocation>
</comment>
<dbReference type="EMBL" id="JAIFTL010000025">
    <property type="protein sequence ID" value="KAG9326129.1"/>
    <property type="molecule type" value="Genomic_DNA"/>
</dbReference>
<dbReference type="PROSITE" id="PS50920">
    <property type="entry name" value="SOLCAR"/>
    <property type="match status" value="3"/>
</dbReference>
<sequence length="401" mass="43907">MPPSTSLDPSRIDFQKYYFYGTILNVPPILLMYPMRTVRLLQQRKSSIPVSSSIFTVIKDVQQKNGFRALYAGATVFSLGLTTTKILQFATYDYLHQQTKEREHFGIEALKSPSVLSGLLGTFSAVVTTFFVVPFDMVSQQITIAKAGAQGNLASAAATTTATSVAPPLAPAPLTIAANSTAATTKLPLFVAGSYEPLQLPQQMPISESLKLQFKQEGVRFLFRGYCATLMSTIPFFAAYFPAYEISKVWVLDGIHFARRMQSDSTNAFPPQELNQLIISSVAGSMASLAGVLVSSPSDMVKTRIQTEQRLSPTNGSGVKLPMPSLKWMDVFMEIWKKEGFMKFFSGTKARAILAVPGGALNFVIFDFVRSVSIIQEEPTVVTLSQVPTPAATERFQEALC</sequence>
<dbReference type="InterPro" id="IPR023395">
    <property type="entry name" value="MCP_dom_sf"/>
</dbReference>
<evidence type="ECO:0000313" key="11">
    <source>
        <dbReference type="EMBL" id="KAG9326129.1"/>
    </source>
</evidence>
<feature type="transmembrane region" description="Helical" evidence="10">
    <location>
        <begin position="69"/>
        <end position="95"/>
    </location>
</feature>
<feature type="repeat" description="Solcar" evidence="8">
    <location>
        <begin position="150"/>
        <end position="250"/>
    </location>
</feature>
<proteinExistence type="inferred from homology"/>
<reference evidence="11" key="1">
    <citation type="submission" date="2021-07" db="EMBL/GenBank/DDBJ databases">
        <title>Draft genome of Mortierella alpina, strain LL118, isolated from an aspen leaf litter sample.</title>
        <authorList>
            <person name="Yang S."/>
            <person name="Vinatzer B.A."/>
        </authorList>
    </citation>
    <scope>NUCLEOTIDE SEQUENCE</scope>
    <source>
        <strain evidence="11">LL118</strain>
    </source>
</reference>
<feature type="transmembrane region" description="Helical" evidence="10">
    <location>
        <begin position="274"/>
        <end position="294"/>
    </location>
</feature>
<comment type="similarity">
    <text evidence="2 9">Belongs to the mitochondrial carrier (TC 2.A.29) family.</text>
</comment>
<organism evidence="11 12">
    <name type="scientific">Mortierella alpina</name>
    <name type="common">Oleaginous fungus</name>
    <name type="synonym">Mortierella renispora</name>
    <dbReference type="NCBI Taxonomy" id="64518"/>
    <lineage>
        <taxon>Eukaryota</taxon>
        <taxon>Fungi</taxon>
        <taxon>Fungi incertae sedis</taxon>
        <taxon>Mucoromycota</taxon>
        <taxon>Mortierellomycotina</taxon>
        <taxon>Mortierellomycetes</taxon>
        <taxon>Mortierellales</taxon>
        <taxon>Mortierellaceae</taxon>
        <taxon>Mortierella</taxon>
    </lineage>
</organism>
<dbReference type="PANTHER" id="PTHR45667">
    <property type="entry name" value="S-ADENOSYLMETHIONINE MITOCHONDRIAL CARRIER PROTEIN"/>
    <property type="match status" value="1"/>
</dbReference>
<name>A0A9P8ABK8_MORAP</name>
<gene>
    <name evidence="11" type="ORF">KVV02_005634</name>
</gene>
<evidence type="ECO:0000256" key="7">
    <source>
        <dbReference type="ARBA" id="ARBA00023136"/>
    </source>
</evidence>
<dbReference type="SUPFAM" id="SSF103506">
    <property type="entry name" value="Mitochondrial carrier"/>
    <property type="match status" value="1"/>
</dbReference>
<dbReference type="InterPro" id="IPR018108">
    <property type="entry name" value="MCP_transmembrane"/>
</dbReference>
<dbReference type="GO" id="GO:0016020">
    <property type="term" value="C:membrane"/>
    <property type="evidence" value="ECO:0007669"/>
    <property type="project" value="UniProtKB-SubCell"/>
</dbReference>
<evidence type="ECO:0000313" key="12">
    <source>
        <dbReference type="Proteomes" id="UP000717515"/>
    </source>
</evidence>
<evidence type="ECO:0000256" key="10">
    <source>
        <dbReference type="SAM" id="Phobius"/>
    </source>
</evidence>
<keyword evidence="5" id="KW-0677">Repeat</keyword>
<feature type="transmembrane region" description="Helical" evidence="10">
    <location>
        <begin position="17"/>
        <end position="35"/>
    </location>
</feature>
<dbReference type="AlphaFoldDB" id="A0A9P8ABK8"/>
<dbReference type="Pfam" id="PF00153">
    <property type="entry name" value="Mito_carr"/>
    <property type="match status" value="3"/>
</dbReference>
<evidence type="ECO:0000256" key="8">
    <source>
        <dbReference type="PROSITE-ProRule" id="PRU00282"/>
    </source>
</evidence>
<evidence type="ECO:0000256" key="4">
    <source>
        <dbReference type="ARBA" id="ARBA00022692"/>
    </source>
</evidence>
<keyword evidence="6 10" id="KW-1133">Transmembrane helix</keyword>
<evidence type="ECO:0008006" key="13">
    <source>
        <dbReference type="Google" id="ProtNLM"/>
    </source>
</evidence>
<feature type="repeat" description="Solcar" evidence="8">
    <location>
        <begin position="275"/>
        <end position="372"/>
    </location>
</feature>
<evidence type="ECO:0000256" key="2">
    <source>
        <dbReference type="ARBA" id="ARBA00006375"/>
    </source>
</evidence>
<evidence type="ECO:0000256" key="9">
    <source>
        <dbReference type="RuleBase" id="RU000488"/>
    </source>
</evidence>
<keyword evidence="7 8" id="KW-0472">Membrane</keyword>
<evidence type="ECO:0000256" key="1">
    <source>
        <dbReference type="ARBA" id="ARBA00004141"/>
    </source>
</evidence>
<keyword evidence="3 9" id="KW-0813">Transport</keyword>
<evidence type="ECO:0000256" key="6">
    <source>
        <dbReference type="ARBA" id="ARBA00022989"/>
    </source>
</evidence>
<feature type="transmembrane region" description="Helical" evidence="10">
    <location>
        <begin position="115"/>
        <end position="135"/>
    </location>
</feature>
<evidence type="ECO:0000256" key="5">
    <source>
        <dbReference type="ARBA" id="ARBA00022737"/>
    </source>
</evidence>
<comment type="caution">
    <text evidence="11">The sequence shown here is derived from an EMBL/GenBank/DDBJ whole genome shotgun (WGS) entry which is preliminary data.</text>
</comment>
<protein>
    <recommendedName>
        <fullName evidence="13">Mitochondrial carrier protein</fullName>
    </recommendedName>
</protein>
<feature type="transmembrane region" description="Helical" evidence="10">
    <location>
        <begin position="221"/>
        <end position="241"/>
    </location>
</feature>
<accession>A0A9P8ABK8</accession>
<dbReference type="Proteomes" id="UP000717515">
    <property type="component" value="Unassembled WGS sequence"/>
</dbReference>
<dbReference type="Gene3D" id="1.50.40.10">
    <property type="entry name" value="Mitochondrial carrier domain"/>
    <property type="match status" value="1"/>
</dbReference>
<feature type="repeat" description="Solcar" evidence="8">
    <location>
        <begin position="12"/>
        <end position="98"/>
    </location>
</feature>
<evidence type="ECO:0000256" key="3">
    <source>
        <dbReference type="ARBA" id="ARBA00022448"/>
    </source>
</evidence>